<feature type="domain" description="DUF4351" evidence="1">
    <location>
        <begin position="20"/>
        <end position="78"/>
    </location>
</feature>
<dbReference type="PANTHER" id="PTHR35586">
    <property type="entry name" value="SLL1691 PROTEIN"/>
    <property type="match status" value="1"/>
</dbReference>
<dbReference type="Proteomes" id="UP000729733">
    <property type="component" value="Unassembled WGS sequence"/>
</dbReference>
<proteinExistence type="predicted"/>
<evidence type="ECO:0000313" key="2">
    <source>
        <dbReference type="EMBL" id="MCC0178453.1"/>
    </source>
</evidence>
<evidence type="ECO:0000259" key="1">
    <source>
        <dbReference type="Pfam" id="PF14261"/>
    </source>
</evidence>
<keyword evidence="3" id="KW-1185">Reference proteome</keyword>
<dbReference type="RefSeq" id="WP_229641538.1">
    <property type="nucleotide sequence ID" value="NZ_JADWDC010000043.1"/>
</dbReference>
<comment type="caution">
    <text evidence="2">The sequence shown here is derived from an EMBL/GenBank/DDBJ whole genome shotgun (WGS) entry which is preliminary data.</text>
</comment>
<dbReference type="AlphaFoldDB" id="A0A964FJ28"/>
<protein>
    <submittedName>
        <fullName evidence="2">DUF4351 domain-containing protein</fullName>
    </submittedName>
</protein>
<organism evidence="2 3">
    <name type="scientific">Waterburya agarophytonicola KI4</name>
    <dbReference type="NCBI Taxonomy" id="2874699"/>
    <lineage>
        <taxon>Bacteria</taxon>
        <taxon>Bacillati</taxon>
        <taxon>Cyanobacteriota</taxon>
        <taxon>Cyanophyceae</taxon>
        <taxon>Pleurocapsales</taxon>
        <taxon>Hyellaceae</taxon>
        <taxon>Waterburya</taxon>
        <taxon>Waterburya agarophytonicola</taxon>
    </lineage>
</organism>
<dbReference type="Pfam" id="PF14261">
    <property type="entry name" value="DUF4351"/>
    <property type="match status" value="1"/>
</dbReference>
<gene>
    <name evidence="2" type="ORF">I4641_15865</name>
</gene>
<sequence length="83" mass="9302">MQDSVIYQDIKEQGVQEGLEQGVQQGQAILVVRLLKRRIGEIESEDEVRINGLSVEQLEALGDALLDFSSRDDLLAWFASNLD</sequence>
<accession>A0A964FJ28</accession>
<evidence type="ECO:0000313" key="3">
    <source>
        <dbReference type="Proteomes" id="UP000729733"/>
    </source>
</evidence>
<dbReference type="PANTHER" id="PTHR35586:SF2">
    <property type="entry name" value="SLL1542 PROTEIN"/>
    <property type="match status" value="1"/>
</dbReference>
<reference evidence="2" key="1">
    <citation type="journal article" date="2021" name="Antonie Van Leeuwenhoek">
        <title>Draft genome and description of Waterburya agarophytonicola gen. nov. sp. nov. (Pleurocapsales, Cyanobacteria): a seaweed symbiont.</title>
        <authorList>
            <person name="Bonthond G."/>
            <person name="Shalygin S."/>
            <person name="Bayer T."/>
            <person name="Weinberger F."/>
        </authorList>
    </citation>
    <scope>NUCLEOTIDE SEQUENCE</scope>
    <source>
        <strain evidence="2">KI4</strain>
    </source>
</reference>
<dbReference type="InterPro" id="IPR025587">
    <property type="entry name" value="DUF4351"/>
</dbReference>
<name>A0A964FJ28_9CYAN</name>
<dbReference type="EMBL" id="JADWDC010000043">
    <property type="protein sequence ID" value="MCC0178453.1"/>
    <property type="molecule type" value="Genomic_DNA"/>
</dbReference>